<keyword evidence="3" id="KW-1185">Reference proteome</keyword>
<feature type="region of interest" description="Disordered" evidence="1">
    <location>
        <begin position="1"/>
        <end position="20"/>
    </location>
</feature>
<evidence type="ECO:0000313" key="3">
    <source>
        <dbReference type="Proteomes" id="UP001252243"/>
    </source>
</evidence>
<sequence>MTATSHNETDRATSPSPEDRSIVVVHTPWAGWYYEASAQDNAVAAA</sequence>
<feature type="compositionally biased region" description="Basic and acidic residues" evidence="1">
    <location>
        <begin position="7"/>
        <end position="20"/>
    </location>
</feature>
<dbReference type="RefSeq" id="WP_310057588.1">
    <property type="nucleotide sequence ID" value="NZ_JAVDVQ010000009.1"/>
</dbReference>
<organism evidence="2 3">
    <name type="scientific">Arthrobacter ginsengisoli</name>
    <dbReference type="NCBI Taxonomy" id="1356565"/>
    <lineage>
        <taxon>Bacteria</taxon>
        <taxon>Bacillati</taxon>
        <taxon>Actinomycetota</taxon>
        <taxon>Actinomycetes</taxon>
        <taxon>Micrococcales</taxon>
        <taxon>Micrococcaceae</taxon>
        <taxon>Arthrobacter</taxon>
    </lineage>
</organism>
<dbReference type="Proteomes" id="UP001252243">
    <property type="component" value="Unassembled WGS sequence"/>
</dbReference>
<evidence type="ECO:0000256" key="1">
    <source>
        <dbReference type="SAM" id="MobiDB-lite"/>
    </source>
</evidence>
<dbReference type="EMBL" id="JAVDVQ010000009">
    <property type="protein sequence ID" value="MDR7083225.1"/>
    <property type="molecule type" value="Genomic_DNA"/>
</dbReference>
<name>A0ABU1UDM3_9MICC</name>
<comment type="caution">
    <text evidence="2">The sequence shown here is derived from an EMBL/GenBank/DDBJ whole genome shotgun (WGS) entry which is preliminary data.</text>
</comment>
<evidence type="ECO:0000313" key="2">
    <source>
        <dbReference type="EMBL" id="MDR7083225.1"/>
    </source>
</evidence>
<gene>
    <name evidence="2" type="ORF">J2X01_002518</name>
</gene>
<protein>
    <submittedName>
        <fullName evidence="2">Uncharacterized protein</fullName>
    </submittedName>
</protein>
<accession>A0ABU1UDM3</accession>
<proteinExistence type="predicted"/>
<reference evidence="2 3" key="1">
    <citation type="submission" date="2023-07" db="EMBL/GenBank/DDBJ databases">
        <title>Sorghum-associated microbial communities from plants grown in Nebraska, USA.</title>
        <authorList>
            <person name="Schachtman D."/>
        </authorList>
    </citation>
    <scope>NUCLEOTIDE SEQUENCE [LARGE SCALE GENOMIC DNA]</scope>
    <source>
        <strain evidence="2 3">BE167</strain>
    </source>
</reference>